<evidence type="ECO:0000256" key="4">
    <source>
        <dbReference type="ARBA" id="ARBA00022729"/>
    </source>
</evidence>
<dbReference type="GO" id="GO:0005576">
    <property type="term" value="C:extracellular region"/>
    <property type="evidence" value="ECO:0007669"/>
    <property type="project" value="UniProtKB-SubCell"/>
</dbReference>
<evidence type="ECO:0000313" key="13">
    <source>
        <dbReference type="EMBL" id="UJO14299.1"/>
    </source>
</evidence>
<evidence type="ECO:0000259" key="12">
    <source>
        <dbReference type="Pfam" id="PF00150"/>
    </source>
</evidence>
<feature type="domain" description="Glycoside hydrolase family 5" evidence="12">
    <location>
        <begin position="99"/>
        <end position="339"/>
    </location>
</feature>
<reference evidence="13" key="1">
    <citation type="submission" date="2021-12" db="EMBL/GenBank/DDBJ databases">
        <authorList>
            <person name="Zaccaron A."/>
            <person name="Stergiopoulos I."/>
        </authorList>
    </citation>
    <scope>NUCLEOTIDE SEQUENCE</scope>
    <source>
        <strain evidence="13">Race5_Kim</strain>
    </source>
</reference>
<dbReference type="GO" id="GO:0004338">
    <property type="term" value="F:glucan exo-1,3-beta-glucosidase activity"/>
    <property type="evidence" value="ECO:0007669"/>
    <property type="project" value="UniProtKB-EC"/>
</dbReference>
<evidence type="ECO:0000256" key="11">
    <source>
        <dbReference type="SAM" id="SignalP"/>
    </source>
</evidence>
<keyword evidence="6 10" id="KW-0326">Glycosidase</keyword>
<dbReference type="Proteomes" id="UP000756132">
    <property type="component" value="Chromosome 2"/>
</dbReference>
<evidence type="ECO:0000256" key="7">
    <source>
        <dbReference type="ARBA" id="ARBA00023316"/>
    </source>
</evidence>
<dbReference type="KEGG" id="ffu:CLAFUR5_03607"/>
<feature type="signal peptide" evidence="11">
    <location>
        <begin position="1"/>
        <end position="20"/>
    </location>
</feature>
<dbReference type="InterPro" id="IPR001547">
    <property type="entry name" value="Glyco_hydro_5"/>
</dbReference>
<dbReference type="EC" id="3.2.1.58" evidence="9"/>
<dbReference type="GeneID" id="71983485"/>
<dbReference type="InterPro" id="IPR017853">
    <property type="entry name" value="GH"/>
</dbReference>
<dbReference type="SUPFAM" id="SSF51445">
    <property type="entry name" value="(Trans)glycosidases"/>
    <property type="match status" value="1"/>
</dbReference>
<keyword evidence="4 11" id="KW-0732">Signal</keyword>
<gene>
    <name evidence="13" type="ORF">CLAFUR5_03607</name>
</gene>
<dbReference type="EMBL" id="CP090164">
    <property type="protein sequence ID" value="UJO14299.1"/>
    <property type="molecule type" value="Genomic_DNA"/>
</dbReference>
<sequence length="439" mass="48842">MKIPLLAFFAFATLFFATSAFPAQHDIKHGLHHVLDGHPTNNSGYPKSSLHNTTLPDVIRGVNIGNWLILEKWMGSTIFEGNNATDQYTFDCTNDAESKIKSHWETFFTEKDVKKIASWGINSLRIPIGYWAFSNDTTPYIRGADAYLEKAIQWARKYHLKVLVDCHGSPGSQNGFDNSGRSGQVKWQSGGNMAKSIEVLKAMARKYGAKEYADVVFGIELVNEPISWGQNNFNLTRNWAQKAYHAVKEVATNGDLIVVMHDSFRGPPSWTAVGASLNGNVTKHKVKFAIDTHLYQNMVANDSSLDQTQHIAKACAWKHTELLPASSNLPVFVGEFSAATNICVNPDGSTVAGSECSWDGCQCSSNVPIEHWRQPLVEVTRKFLEAELDAFEHSARGWFLWSYKAPGGWGMENLVRYGVVGGKVTDRMYHGQCDFTATH</sequence>
<dbReference type="GO" id="GO:0009986">
    <property type="term" value="C:cell surface"/>
    <property type="evidence" value="ECO:0007669"/>
    <property type="project" value="TreeGrafter"/>
</dbReference>
<evidence type="ECO:0000256" key="1">
    <source>
        <dbReference type="ARBA" id="ARBA00004613"/>
    </source>
</evidence>
<organism evidence="13 14">
    <name type="scientific">Passalora fulva</name>
    <name type="common">Tomato leaf mold</name>
    <name type="synonym">Cladosporium fulvum</name>
    <dbReference type="NCBI Taxonomy" id="5499"/>
    <lineage>
        <taxon>Eukaryota</taxon>
        <taxon>Fungi</taxon>
        <taxon>Dikarya</taxon>
        <taxon>Ascomycota</taxon>
        <taxon>Pezizomycotina</taxon>
        <taxon>Dothideomycetes</taxon>
        <taxon>Dothideomycetidae</taxon>
        <taxon>Mycosphaerellales</taxon>
        <taxon>Mycosphaerellaceae</taxon>
        <taxon>Fulvia</taxon>
    </lineage>
</organism>
<evidence type="ECO:0000313" key="14">
    <source>
        <dbReference type="Proteomes" id="UP000756132"/>
    </source>
</evidence>
<dbReference type="RefSeq" id="XP_047758665.1">
    <property type="nucleotide sequence ID" value="XM_047902755.1"/>
</dbReference>
<name>A0A9Q8LBE3_PASFU</name>
<keyword evidence="3" id="KW-0964">Secreted</keyword>
<dbReference type="Gene3D" id="3.20.20.80">
    <property type="entry name" value="Glycosidases"/>
    <property type="match status" value="1"/>
</dbReference>
<evidence type="ECO:0000256" key="10">
    <source>
        <dbReference type="RuleBase" id="RU361153"/>
    </source>
</evidence>
<evidence type="ECO:0000256" key="8">
    <source>
        <dbReference type="ARBA" id="ARBA00036824"/>
    </source>
</evidence>
<evidence type="ECO:0000256" key="2">
    <source>
        <dbReference type="ARBA" id="ARBA00005641"/>
    </source>
</evidence>
<dbReference type="PANTHER" id="PTHR31297">
    <property type="entry name" value="GLUCAN ENDO-1,6-BETA-GLUCOSIDASE B"/>
    <property type="match status" value="1"/>
</dbReference>
<keyword evidence="5 10" id="KW-0378">Hydrolase</keyword>
<evidence type="ECO:0000256" key="6">
    <source>
        <dbReference type="ARBA" id="ARBA00023295"/>
    </source>
</evidence>
<feature type="chain" id="PRO_5040130184" description="glucan 1,3-beta-glucosidase" evidence="11">
    <location>
        <begin position="21"/>
        <end position="439"/>
    </location>
</feature>
<dbReference type="OrthoDB" id="62120at2759"/>
<evidence type="ECO:0000256" key="9">
    <source>
        <dbReference type="ARBA" id="ARBA00038929"/>
    </source>
</evidence>
<proteinExistence type="inferred from homology"/>
<dbReference type="PANTHER" id="PTHR31297:SF1">
    <property type="entry name" value="GLUCAN 1,3-BETA-GLUCOSIDASE I_II-RELATED"/>
    <property type="match status" value="1"/>
</dbReference>
<accession>A0A9Q8LBE3</accession>
<protein>
    <recommendedName>
        <fullName evidence="9">glucan 1,3-beta-glucosidase</fullName>
        <ecNumber evidence="9">3.2.1.58</ecNumber>
    </recommendedName>
</protein>
<dbReference type="AlphaFoldDB" id="A0A9Q8LBE3"/>
<dbReference type="GO" id="GO:0071555">
    <property type="term" value="P:cell wall organization"/>
    <property type="evidence" value="ECO:0007669"/>
    <property type="project" value="UniProtKB-KW"/>
</dbReference>
<evidence type="ECO:0000256" key="5">
    <source>
        <dbReference type="ARBA" id="ARBA00022801"/>
    </source>
</evidence>
<dbReference type="Pfam" id="PF00150">
    <property type="entry name" value="Cellulase"/>
    <property type="match status" value="1"/>
</dbReference>
<keyword evidence="7" id="KW-0961">Cell wall biogenesis/degradation</keyword>
<reference evidence="13" key="2">
    <citation type="journal article" date="2022" name="Microb. Genom.">
        <title>A chromosome-scale genome assembly of the tomato pathogen Cladosporium fulvum reveals a compartmentalized genome architecture and the presence of a dispensable chromosome.</title>
        <authorList>
            <person name="Zaccaron A.Z."/>
            <person name="Chen L.H."/>
            <person name="Samaras A."/>
            <person name="Stergiopoulos I."/>
        </authorList>
    </citation>
    <scope>NUCLEOTIDE SEQUENCE</scope>
    <source>
        <strain evidence="13">Race5_Kim</strain>
    </source>
</reference>
<dbReference type="GO" id="GO:0009251">
    <property type="term" value="P:glucan catabolic process"/>
    <property type="evidence" value="ECO:0007669"/>
    <property type="project" value="TreeGrafter"/>
</dbReference>
<dbReference type="InterPro" id="IPR050386">
    <property type="entry name" value="Glycosyl_hydrolase_5"/>
</dbReference>
<comment type="subcellular location">
    <subcellularLocation>
        <location evidence="1">Secreted</location>
    </subcellularLocation>
</comment>
<evidence type="ECO:0000256" key="3">
    <source>
        <dbReference type="ARBA" id="ARBA00022525"/>
    </source>
</evidence>
<comment type="catalytic activity">
    <reaction evidence="8">
        <text>Successive hydrolysis of beta-D-glucose units from the non-reducing ends of (1-&gt;3)-beta-D-glucans, releasing alpha-glucose.</text>
        <dbReference type="EC" id="3.2.1.58"/>
    </reaction>
</comment>
<keyword evidence="14" id="KW-1185">Reference proteome</keyword>
<dbReference type="OMA" id="TNICVNP"/>
<comment type="similarity">
    <text evidence="2 10">Belongs to the glycosyl hydrolase 5 (cellulase A) family.</text>
</comment>